<dbReference type="PANTHER" id="PTHR30477:SF0">
    <property type="entry name" value="METAL TRANSPORT SYSTEM MEMBRANE PROTEIN TM_0125-RELATED"/>
    <property type="match status" value="1"/>
</dbReference>
<dbReference type="CDD" id="cd06550">
    <property type="entry name" value="TM_ABC_iron-siderophores_like"/>
    <property type="match status" value="1"/>
</dbReference>
<keyword evidence="5 7" id="KW-0472">Membrane</keyword>
<sequence>MSIIQDILTYEFLRNAFIAGILVSVLTSLFSTVVVLRKIEFIGDGAAHAAFGGLALGFLIGAGSEIMAMVTAIIFALTISYFSRREKISENSMIGMLLPLSMAVGVILLSFVRGYTPDVMGYLFGNILLVGKNDIWLLLGFTVAAVLFFCFFRREILYYSYDETMARHCGVNVNFIHYAILIGLSLSIVASVKIAGIILVTAFIVTPAATAKLIVKTYRSMILFSLLLSVFAMIFGLGISYLFDLPPGPVVVLILFLEFLLTYVFAMKTKNE</sequence>
<dbReference type="STRING" id="521045.Kole_0147"/>
<evidence type="ECO:0000256" key="4">
    <source>
        <dbReference type="ARBA" id="ARBA00022989"/>
    </source>
</evidence>
<reference evidence="8 9" key="1">
    <citation type="submission" date="2009-06" db="EMBL/GenBank/DDBJ databases">
        <title>Complete sequence of Thermotogales bacterium TBF 19.5.1.</title>
        <authorList>
            <consortium name="US DOE Joint Genome Institute"/>
            <person name="Lucas S."/>
            <person name="Copeland A."/>
            <person name="Lapidus A."/>
            <person name="Glavina del Rio T."/>
            <person name="Tice H."/>
            <person name="Bruce D."/>
            <person name="Goodwin L."/>
            <person name="Pitluck S."/>
            <person name="Chertkov O."/>
            <person name="Brettin T."/>
            <person name="Detter J.C."/>
            <person name="Han C."/>
            <person name="Schmutz J."/>
            <person name="Larimer F."/>
            <person name="Land M."/>
            <person name="Hauser L."/>
            <person name="Kyrpides N."/>
            <person name="Ovchinnikova G."/>
            <person name="Noll K."/>
        </authorList>
    </citation>
    <scope>NUCLEOTIDE SEQUENCE [LARGE SCALE GENOMIC DNA]</scope>
    <source>
        <strain evidence="9">ATCC BAA-1733 / DSM 21960 / TBF 19.5.1</strain>
    </source>
</reference>
<feature type="transmembrane region" description="Helical" evidence="7">
    <location>
        <begin position="196"/>
        <end position="215"/>
    </location>
</feature>
<dbReference type="SUPFAM" id="SSF81345">
    <property type="entry name" value="ABC transporter involved in vitamin B12 uptake, BtuC"/>
    <property type="match status" value="1"/>
</dbReference>
<dbReference type="GO" id="GO:0055085">
    <property type="term" value="P:transmembrane transport"/>
    <property type="evidence" value="ECO:0007669"/>
    <property type="project" value="InterPro"/>
</dbReference>
<dbReference type="InterPro" id="IPR037294">
    <property type="entry name" value="ABC_BtuC-like"/>
</dbReference>
<feature type="transmembrane region" description="Helical" evidence="7">
    <location>
        <begin position="135"/>
        <end position="152"/>
    </location>
</feature>
<keyword evidence="4 7" id="KW-1133">Transmembrane helix</keyword>
<accession>C5CID9</accession>
<evidence type="ECO:0000313" key="9">
    <source>
        <dbReference type="Proteomes" id="UP000002382"/>
    </source>
</evidence>
<dbReference type="eggNOG" id="COG1108">
    <property type="taxonomic scope" value="Bacteria"/>
</dbReference>
<evidence type="ECO:0000256" key="2">
    <source>
        <dbReference type="ARBA" id="ARBA00008034"/>
    </source>
</evidence>
<dbReference type="AlphaFoldDB" id="C5CID9"/>
<keyword evidence="3 6" id="KW-0812">Transmembrane</keyword>
<dbReference type="InterPro" id="IPR001626">
    <property type="entry name" value="ABC_TroCD"/>
</dbReference>
<feature type="transmembrane region" description="Helical" evidence="7">
    <location>
        <begin position="12"/>
        <end position="36"/>
    </location>
</feature>
<keyword evidence="6" id="KW-0813">Transport</keyword>
<feature type="transmembrane region" description="Helical" evidence="7">
    <location>
        <begin position="249"/>
        <end position="266"/>
    </location>
</feature>
<dbReference type="PANTHER" id="PTHR30477">
    <property type="entry name" value="ABC-TRANSPORTER METAL-BINDING PROTEIN"/>
    <property type="match status" value="1"/>
</dbReference>
<keyword evidence="9" id="KW-1185">Reference proteome</keyword>
<evidence type="ECO:0000256" key="5">
    <source>
        <dbReference type="ARBA" id="ARBA00023136"/>
    </source>
</evidence>
<feature type="transmembrane region" description="Helical" evidence="7">
    <location>
        <begin position="173"/>
        <end position="190"/>
    </location>
</feature>
<dbReference type="EMBL" id="CP001634">
    <property type="protein sequence ID" value="ACR78873.1"/>
    <property type="molecule type" value="Genomic_DNA"/>
</dbReference>
<dbReference type="HOGENOM" id="CLU_028808_3_0_0"/>
<dbReference type="GO" id="GO:0010043">
    <property type="term" value="P:response to zinc ion"/>
    <property type="evidence" value="ECO:0007669"/>
    <property type="project" value="TreeGrafter"/>
</dbReference>
<reference evidence="8 9" key="2">
    <citation type="journal article" date="2011" name="J. Bacteriol.">
        <title>Genome Sequence of Kosmotoga olearia Strain TBF 19.5.1, a Thermophilic Bacterium with a Wide Growth Temperature Range, Isolated from the Troll B Oil Platform in the North Sea.</title>
        <authorList>
            <person name="Swithers K.S."/>
            <person name="Dipippo J.L."/>
            <person name="Bruce D.C."/>
            <person name="Detter C."/>
            <person name="Tapia R."/>
            <person name="Han S."/>
            <person name="Goodwin L.A."/>
            <person name="Han J."/>
            <person name="Woyke T."/>
            <person name="Pitluck S."/>
            <person name="Pennacchio L."/>
            <person name="Nolan M."/>
            <person name="Mikhailova N."/>
            <person name="Land M.L."/>
            <person name="Nesbo C.L."/>
            <person name="Gogarten J.P."/>
            <person name="Noll K.M."/>
        </authorList>
    </citation>
    <scope>NUCLEOTIDE SEQUENCE [LARGE SCALE GENOMIC DNA]</scope>
    <source>
        <strain evidence="9">ATCC BAA-1733 / DSM 21960 / TBF 19.5.1</strain>
    </source>
</reference>
<dbReference type="OrthoDB" id="9798540at2"/>
<comment type="similarity">
    <text evidence="2 6">Belongs to the ABC-3 integral membrane protein family.</text>
</comment>
<protein>
    <submittedName>
        <fullName evidence="8">ABC-3 protein</fullName>
    </submittedName>
</protein>
<dbReference type="GO" id="GO:0043190">
    <property type="term" value="C:ATP-binding cassette (ABC) transporter complex"/>
    <property type="evidence" value="ECO:0007669"/>
    <property type="project" value="InterPro"/>
</dbReference>
<evidence type="ECO:0000313" key="8">
    <source>
        <dbReference type="EMBL" id="ACR78873.1"/>
    </source>
</evidence>
<dbReference type="Pfam" id="PF00950">
    <property type="entry name" value="ABC-3"/>
    <property type="match status" value="1"/>
</dbReference>
<organism evidence="8 9">
    <name type="scientific">Kosmotoga olearia (strain ATCC BAA-1733 / DSM 21960 / TBF 19.5.1)</name>
    <dbReference type="NCBI Taxonomy" id="521045"/>
    <lineage>
        <taxon>Bacteria</taxon>
        <taxon>Thermotogati</taxon>
        <taxon>Thermotogota</taxon>
        <taxon>Thermotogae</taxon>
        <taxon>Kosmotogales</taxon>
        <taxon>Kosmotogaceae</taxon>
        <taxon>Kosmotoga</taxon>
    </lineage>
</organism>
<dbReference type="RefSeq" id="WP_012744661.1">
    <property type="nucleotide sequence ID" value="NC_012785.1"/>
</dbReference>
<name>C5CID9_KOSOT</name>
<evidence type="ECO:0000256" key="7">
    <source>
        <dbReference type="SAM" id="Phobius"/>
    </source>
</evidence>
<comment type="subcellular location">
    <subcellularLocation>
        <location evidence="6">Cell membrane</location>
        <topology evidence="6">Multi-pass membrane protein</topology>
    </subcellularLocation>
    <subcellularLocation>
        <location evidence="1">Membrane</location>
        <topology evidence="1">Multi-pass membrane protein</topology>
    </subcellularLocation>
</comment>
<feature type="transmembrane region" description="Helical" evidence="7">
    <location>
        <begin position="222"/>
        <end position="243"/>
    </location>
</feature>
<evidence type="ECO:0000256" key="6">
    <source>
        <dbReference type="RuleBase" id="RU003943"/>
    </source>
</evidence>
<feature type="transmembrane region" description="Helical" evidence="7">
    <location>
        <begin position="56"/>
        <end position="82"/>
    </location>
</feature>
<evidence type="ECO:0000256" key="3">
    <source>
        <dbReference type="ARBA" id="ARBA00022692"/>
    </source>
</evidence>
<dbReference type="Proteomes" id="UP000002382">
    <property type="component" value="Chromosome"/>
</dbReference>
<dbReference type="Gene3D" id="1.10.3470.10">
    <property type="entry name" value="ABC transporter involved in vitamin B12 uptake, BtuC"/>
    <property type="match status" value="1"/>
</dbReference>
<evidence type="ECO:0000256" key="1">
    <source>
        <dbReference type="ARBA" id="ARBA00004141"/>
    </source>
</evidence>
<proteinExistence type="inferred from homology"/>
<dbReference type="KEGG" id="kol:Kole_0147"/>
<feature type="transmembrane region" description="Helical" evidence="7">
    <location>
        <begin position="94"/>
        <end position="115"/>
    </location>
</feature>
<gene>
    <name evidence="8" type="ordered locus">Kole_0147</name>
</gene>